<evidence type="ECO:0000313" key="8">
    <source>
        <dbReference type="Proteomes" id="UP000185895"/>
    </source>
</evidence>
<evidence type="ECO:0000256" key="2">
    <source>
        <dbReference type="ARBA" id="ARBA00023015"/>
    </source>
</evidence>
<dbReference type="AlphaFoldDB" id="A0A1E7QWI3"/>
<protein>
    <submittedName>
        <fullName evidence="7">Uncharacterized protein</fullName>
    </submittedName>
</protein>
<evidence type="ECO:0000256" key="4">
    <source>
        <dbReference type="ARBA" id="ARBA00023163"/>
    </source>
</evidence>
<reference evidence="7 8" key="1">
    <citation type="submission" date="2016-09" db="EMBL/GenBank/DDBJ databases">
        <authorList>
            <person name="Capua I."/>
            <person name="De Benedictis P."/>
            <person name="Joannis T."/>
            <person name="Lombin L.H."/>
            <person name="Cattoli G."/>
        </authorList>
    </citation>
    <scope>NUCLEOTIDE SEQUENCE [LARGE SCALE GENOMIC DNA]</scope>
    <source>
        <strain evidence="7 8">ANC 4671</strain>
    </source>
</reference>
<dbReference type="InterPro" id="IPR013325">
    <property type="entry name" value="RNA_pol_sigma_r2"/>
</dbReference>
<dbReference type="RefSeq" id="WP_070071058.1">
    <property type="nucleotide sequence ID" value="NZ_MKKK01000074.1"/>
</dbReference>
<dbReference type="STRING" id="1262585.BJI46_06815"/>
<evidence type="ECO:0000256" key="1">
    <source>
        <dbReference type="ARBA" id="ARBA00010641"/>
    </source>
</evidence>
<dbReference type="SUPFAM" id="SSF88659">
    <property type="entry name" value="Sigma3 and sigma4 domains of RNA polymerase sigma factors"/>
    <property type="match status" value="1"/>
</dbReference>
<comment type="caution">
    <text evidence="7">The sequence shown here is derived from an EMBL/GenBank/DDBJ whole genome shotgun (WGS) entry which is preliminary data.</text>
</comment>
<dbReference type="EMBL" id="MKKK01000074">
    <property type="protein sequence ID" value="OEY91443.1"/>
    <property type="molecule type" value="Genomic_DNA"/>
</dbReference>
<dbReference type="InterPro" id="IPR036388">
    <property type="entry name" value="WH-like_DNA-bd_sf"/>
</dbReference>
<keyword evidence="3" id="KW-0731">Sigma factor</keyword>
<proteinExistence type="inferred from homology"/>
<dbReference type="InterPro" id="IPR013324">
    <property type="entry name" value="RNA_pol_sigma_r3/r4-like"/>
</dbReference>
<name>A0A1E7QWI3_9GAMM</name>
<dbReference type="InterPro" id="IPR013249">
    <property type="entry name" value="RNA_pol_sigma70_r4_t2"/>
</dbReference>
<dbReference type="GO" id="GO:0006352">
    <property type="term" value="P:DNA-templated transcription initiation"/>
    <property type="evidence" value="ECO:0007669"/>
    <property type="project" value="InterPro"/>
</dbReference>
<dbReference type="Gene3D" id="1.10.10.10">
    <property type="entry name" value="Winged helix-like DNA-binding domain superfamily/Winged helix DNA-binding domain"/>
    <property type="match status" value="1"/>
</dbReference>
<gene>
    <name evidence="7" type="ORF">BJI46_06815</name>
</gene>
<evidence type="ECO:0000256" key="3">
    <source>
        <dbReference type="ARBA" id="ARBA00023082"/>
    </source>
</evidence>
<dbReference type="InterPro" id="IPR014284">
    <property type="entry name" value="RNA_pol_sigma-70_dom"/>
</dbReference>
<accession>A0A1E7QWI3</accession>
<keyword evidence="2" id="KW-0805">Transcription regulation</keyword>
<dbReference type="SUPFAM" id="SSF88946">
    <property type="entry name" value="Sigma2 domain of RNA polymerase sigma factors"/>
    <property type="match status" value="1"/>
</dbReference>
<organism evidence="7 8">
    <name type="scientific">Acinetobacter qingfengensis</name>
    <dbReference type="NCBI Taxonomy" id="1262585"/>
    <lineage>
        <taxon>Bacteria</taxon>
        <taxon>Pseudomonadati</taxon>
        <taxon>Pseudomonadota</taxon>
        <taxon>Gammaproteobacteria</taxon>
        <taxon>Moraxellales</taxon>
        <taxon>Moraxellaceae</taxon>
        <taxon>Acinetobacter</taxon>
    </lineage>
</organism>
<feature type="domain" description="RNA polymerase sigma-70 region 2" evidence="5">
    <location>
        <begin position="16"/>
        <end position="79"/>
    </location>
</feature>
<evidence type="ECO:0000259" key="5">
    <source>
        <dbReference type="Pfam" id="PF04542"/>
    </source>
</evidence>
<keyword evidence="8" id="KW-1185">Reference proteome</keyword>
<dbReference type="InterPro" id="IPR007627">
    <property type="entry name" value="RNA_pol_sigma70_r2"/>
</dbReference>
<keyword evidence="4" id="KW-0804">Transcription</keyword>
<dbReference type="Proteomes" id="UP000185895">
    <property type="component" value="Unassembled WGS sequence"/>
</dbReference>
<dbReference type="OrthoDB" id="9797134at2"/>
<dbReference type="PANTHER" id="PTHR43133:SF63">
    <property type="entry name" value="RNA POLYMERASE SIGMA FACTOR FECI-RELATED"/>
    <property type="match status" value="1"/>
</dbReference>
<dbReference type="GO" id="GO:0003677">
    <property type="term" value="F:DNA binding"/>
    <property type="evidence" value="ECO:0007669"/>
    <property type="project" value="InterPro"/>
</dbReference>
<dbReference type="Pfam" id="PF08281">
    <property type="entry name" value="Sigma70_r4_2"/>
    <property type="match status" value="1"/>
</dbReference>
<comment type="similarity">
    <text evidence="1">Belongs to the sigma-70 factor family. ECF subfamily.</text>
</comment>
<evidence type="ECO:0000259" key="6">
    <source>
        <dbReference type="Pfam" id="PF08281"/>
    </source>
</evidence>
<evidence type="ECO:0000313" key="7">
    <source>
        <dbReference type="EMBL" id="OEY91443.1"/>
    </source>
</evidence>
<feature type="domain" description="RNA polymerase sigma factor 70 region 4 type 2" evidence="6">
    <location>
        <begin position="112"/>
        <end position="158"/>
    </location>
</feature>
<dbReference type="NCBIfam" id="TIGR02937">
    <property type="entry name" value="sigma70-ECF"/>
    <property type="match status" value="1"/>
</dbReference>
<dbReference type="Pfam" id="PF04542">
    <property type="entry name" value="Sigma70_r2"/>
    <property type="match status" value="1"/>
</dbReference>
<sequence length="170" mass="20202">MHSSTRLSTSQFIEELYVQHHGWLYAWLCKKMGNHCDAADIAHETFIKLLQQQESHYRQPRSMLTTVAKNLAINFWRRKHIEQLYYETLAQTQSEYCPSAEEELIAIQTLFNINQAFNQLSSREKQIFQLSQIYELNYQQIAEKLEISLTTVKREMKQVFICCLTIMQMD</sequence>
<dbReference type="GO" id="GO:0016987">
    <property type="term" value="F:sigma factor activity"/>
    <property type="evidence" value="ECO:0007669"/>
    <property type="project" value="UniProtKB-KW"/>
</dbReference>
<dbReference type="Gene3D" id="1.10.1740.10">
    <property type="match status" value="1"/>
</dbReference>
<dbReference type="InterPro" id="IPR039425">
    <property type="entry name" value="RNA_pol_sigma-70-like"/>
</dbReference>
<dbReference type="PANTHER" id="PTHR43133">
    <property type="entry name" value="RNA POLYMERASE ECF-TYPE SIGMA FACTO"/>
    <property type="match status" value="1"/>
</dbReference>